<keyword evidence="2" id="KW-1185">Reference proteome</keyword>
<dbReference type="AlphaFoldDB" id="A0ABD5Z3H7"/>
<organism evidence="1 2">
    <name type="scientific">Halospeciosus flavus</name>
    <dbReference type="NCBI Taxonomy" id="3032283"/>
    <lineage>
        <taxon>Archaea</taxon>
        <taxon>Methanobacteriati</taxon>
        <taxon>Methanobacteriota</taxon>
        <taxon>Stenosarchaea group</taxon>
        <taxon>Halobacteria</taxon>
        <taxon>Halobacteriales</taxon>
        <taxon>Halobacteriaceae</taxon>
        <taxon>Halospeciosus</taxon>
    </lineage>
</organism>
<dbReference type="EMBL" id="JBHTAR010000011">
    <property type="protein sequence ID" value="MFC7199699.1"/>
    <property type="molecule type" value="Genomic_DNA"/>
</dbReference>
<comment type="caution">
    <text evidence="1">The sequence shown here is derived from an EMBL/GenBank/DDBJ whole genome shotgun (WGS) entry which is preliminary data.</text>
</comment>
<proteinExistence type="predicted"/>
<name>A0ABD5Z3H7_9EURY</name>
<evidence type="ECO:0000313" key="2">
    <source>
        <dbReference type="Proteomes" id="UP001596447"/>
    </source>
</evidence>
<gene>
    <name evidence="1" type="ORF">ACFQJ9_09800</name>
</gene>
<dbReference type="Pfam" id="PF20126">
    <property type="entry name" value="TumE"/>
    <property type="match status" value="1"/>
</dbReference>
<sequence>MRLLGSRLADLDLIEMVQYFPSGKEDRVVVSFEASYFPNVVDTANLEFRLRLNGDFNFQYREDWSGESWTCRWDRHPNSHNRREHFHIPPRPQEENAIDADFPDNPNEILKLILETIENRINDLWTATTNPEFPAEYEFEGEYGDDWLC</sequence>
<protein>
    <submittedName>
        <fullName evidence="1">Uncharacterized protein</fullName>
    </submittedName>
</protein>
<accession>A0ABD5Z3H7</accession>
<dbReference type="Proteomes" id="UP001596447">
    <property type="component" value="Unassembled WGS sequence"/>
</dbReference>
<dbReference type="InterPro" id="IPR045397">
    <property type="entry name" value="TumE-like"/>
</dbReference>
<reference evidence="1 2" key="1">
    <citation type="journal article" date="2019" name="Int. J. Syst. Evol. Microbiol.">
        <title>The Global Catalogue of Microorganisms (GCM) 10K type strain sequencing project: providing services to taxonomists for standard genome sequencing and annotation.</title>
        <authorList>
            <consortium name="The Broad Institute Genomics Platform"/>
            <consortium name="The Broad Institute Genome Sequencing Center for Infectious Disease"/>
            <person name="Wu L."/>
            <person name="Ma J."/>
        </authorList>
    </citation>
    <scope>NUCLEOTIDE SEQUENCE [LARGE SCALE GENOMIC DNA]</scope>
    <source>
        <strain evidence="1 2">XZGYJ-43</strain>
    </source>
</reference>
<dbReference type="RefSeq" id="WP_279529626.1">
    <property type="nucleotide sequence ID" value="NZ_CP122312.1"/>
</dbReference>
<evidence type="ECO:0000313" key="1">
    <source>
        <dbReference type="EMBL" id="MFC7199699.1"/>
    </source>
</evidence>